<feature type="region of interest" description="Disordered" evidence="9">
    <location>
        <begin position="1"/>
        <end position="29"/>
    </location>
</feature>
<gene>
    <name evidence="11" type="ORF">FCM35_KLT14171</name>
</gene>
<dbReference type="PANTHER" id="PTHR31083">
    <property type="entry name" value="UPSTREAM OF FLC PROTEIN (DUF966)"/>
    <property type="match status" value="1"/>
</dbReference>
<dbReference type="OrthoDB" id="1280899at2759"/>
<keyword evidence="6" id="KW-0131">Cell cycle</keyword>
<evidence type="ECO:0000313" key="11">
    <source>
        <dbReference type="EMBL" id="KAF3321955.1"/>
    </source>
</evidence>
<feature type="compositionally biased region" description="Basic and acidic residues" evidence="9">
    <location>
        <begin position="7"/>
        <end position="26"/>
    </location>
</feature>
<feature type="domain" description="SOSEKI DIX-like" evidence="10">
    <location>
        <begin position="36"/>
        <end position="124"/>
    </location>
</feature>
<keyword evidence="2" id="KW-0217">Developmental protein</keyword>
<dbReference type="Pfam" id="PF06136">
    <property type="entry name" value="SOK"/>
    <property type="match status" value="1"/>
</dbReference>
<dbReference type="InterPro" id="IPR021182">
    <property type="entry name" value="SOK_magnoliopsida"/>
</dbReference>
<sequence>MVTTSKGRGEATKEWEEERQQKKWPDSRPQLSEKSVAVVYYLSRNGHLEHPHFMEVPLSSSDGLYLKDVINRVSALRGRGFAGLFSWSAKRSYKNGYVWHDLTEEDFIHPVHGNEYVLKGTELLNIGPVSCSENSVGTASSTSNTGKILETSKSSRGNFDFSAPLMRSQKKNWGSLELKEYNVYRAKLMEPDNKTGNNFTNVNQSTDASTQTEEKRYRRREITYPPANLTVENKTIELMRDGYSPPPTSSPETLETLVRRYNGRIVGDQYLMASNVRGKTSAVLMHLISCGSIAVKGQRVAVVPQHGARLTKGSHSPIGGSCRLSGGAKVVVEKEYFSGSLLEAKEDEQIAAVLKRCSSYNAERGMKMELAKETERVHSRCMPRNSKPRKEGSNGSTYLPPITRSSTQGSKRFNT</sequence>
<feature type="compositionally biased region" description="Polar residues" evidence="9">
    <location>
        <begin position="194"/>
        <end position="211"/>
    </location>
</feature>
<evidence type="ECO:0000256" key="7">
    <source>
        <dbReference type="ARBA" id="ARBA00024211"/>
    </source>
</evidence>
<reference evidence="11" key="1">
    <citation type="submission" date="2020-01" db="EMBL/GenBank/DDBJ databases">
        <title>Genome sequence of Kobresia littledalei, the first chromosome-level genome in the family Cyperaceae.</title>
        <authorList>
            <person name="Qu G."/>
        </authorList>
    </citation>
    <scope>NUCLEOTIDE SEQUENCE</scope>
    <source>
        <strain evidence="11">C.B.Clarke</strain>
        <tissue evidence="11">Leaf</tissue>
    </source>
</reference>
<dbReference type="GO" id="GO:2000067">
    <property type="term" value="P:regulation of root morphogenesis"/>
    <property type="evidence" value="ECO:0007669"/>
    <property type="project" value="UniProtKB-ARBA"/>
</dbReference>
<evidence type="ECO:0000256" key="3">
    <source>
        <dbReference type="ARBA" id="ARBA00022475"/>
    </source>
</evidence>
<evidence type="ECO:0000256" key="4">
    <source>
        <dbReference type="ARBA" id="ARBA00022618"/>
    </source>
</evidence>
<evidence type="ECO:0000313" key="12">
    <source>
        <dbReference type="Proteomes" id="UP000623129"/>
    </source>
</evidence>
<dbReference type="InterPro" id="IPR048351">
    <property type="entry name" value="SOK_DIX"/>
</dbReference>
<dbReference type="GO" id="GO:0051302">
    <property type="term" value="P:regulation of cell division"/>
    <property type="evidence" value="ECO:0007669"/>
    <property type="project" value="UniProtKB-ARBA"/>
</dbReference>
<comment type="subunit">
    <text evidence="8">Homodimer. Forms long polymer filaments with other SOKs proteins polymers (e.g. SOK1, SOK2, SOK3 and SOK4) crucial for polar localization and biological activity. Binds to ANGUSTIFOLIA (AN).</text>
</comment>
<comment type="subcellular location">
    <subcellularLocation>
        <location evidence="1">Cell membrane</location>
        <topology evidence="1">Peripheral membrane protein</topology>
        <orientation evidence="1">Cytoplasmic side</orientation>
    </subcellularLocation>
</comment>
<feature type="region of interest" description="Disordered" evidence="9">
    <location>
        <begin position="374"/>
        <end position="415"/>
    </location>
</feature>
<evidence type="ECO:0000256" key="2">
    <source>
        <dbReference type="ARBA" id="ARBA00022473"/>
    </source>
</evidence>
<accession>A0A833Q9N9</accession>
<dbReference type="InterPro" id="IPR010369">
    <property type="entry name" value="SOK"/>
</dbReference>
<evidence type="ECO:0000256" key="8">
    <source>
        <dbReference type="ARBA" id="ARBA00046534"/>
    </source>
</evidence>
<dbReference type="AlphaFoldDB" id="A0A833Q9N9"/>
<dbReference type="GO" id="GO:0051301">
    <property type="term" value="P:cell division"/>
    <property type="evidence" value="ECO:0007669"/>
    <property type="project" value="UniProtKB-KW"/>
</dbReference>
<name>A0A833Q9N9_9POAL</name>
<keyword evidence="4" id="KW-0132">Cell division</keyword>
<proteinExistence type="inferred from homology"/>
<dbReference type="GO" id="GO:0051258">
    <property type="term" value="P:protein polymerization"/>
    <property type="evidence" value="ECO:0007669"/>
    <property type="project" value="UniProtKB-ARBA"/>
</dbReference>
<dbReference type="PANTHER" id="PTHR31083:SF4">
    <property type="entry name" value="PROTEIN SOSEKI 4-RELATED"/>
    <property type="match status" value="1"/>
</dbReference>
<dbReference type="Proteomes" id="UP000623129">
    <property type="component" value="Unassembled WGS sequence"/>
</dbReference>
<keyword evidence="12" id="KW-1185">Reference proteome</keyword>
<feature type="compositionally biased region" description="Polar residues" evidence="9">
    <location>
        <begin position="393"/>
        <end position="415"/>
    </location>
</feature>
<comment type="similarity">
    <text evidence="7">Belongs to the SOSEKI family.</text>
</comment>
<comment type="caution">
    <text evidence="11">The sequence shown here is derived from an EMBL/GenBank/DDBJ whole genome shotgun (WGS) entry which is preliminary data.</text>
</comment>
<dbReference type="GO" id="GO:0005886">
    <property type="term" value="C:plasma membrane"/>
    <property type="evidence" value="ECO:0007669"/>
    <property type="project" value="UniProtKB-SubCell"/>
</dbReference>
<protein>
    <submittedName>
        <fullName evidence="11">Protein UPSTREAM OF FLC-like protein</fullName>
    </submittedName>
</protein>
<dbReference type="PIRSF" id="PIRSF031043">
    <property type="entry name" value="UCP031043"/>
    <property type="match status" value="1"/>
</dbReference>
<evidence type="ECO:0000256" key="9">
    <source>
        <dbReference type="SAM" id="MobiDB-lite"/>
    </source>
</evidence>
<keyword evidence="3" id="KW-1003">Cell membrane</keyword>
<evidence type="ECO:0000256" key="6">
    <source>
        <dbReference type="ARBA" id="ARBA00023306"/>
    </source>
</evidence>
<evidence type="ECO:0000256" key="5">
    <source>
        <dbReference type="ARBA" id="ARBA00023136"/>
    </source>
</evidence>
<feature type="region of interest" description="Disordered" evidence="9">
    <location>
        <begin position="192"/>
        <end position="219"/>
    </location>
</feature>
<evidence type="ECO:0000259" key="10">
    <source>
        <dbReference type="Pfam" id="PF06136"/>
    </source>
</evidence>
<evidence type="ECO:0000256" key="1">
    <source>
        <dbReference type="ARBA" id="ARBA00004413"/>
    </source>
</evidence>
<dbReference type="EMBL" id="SWLB01000026">
    <property type="protein sequence ID" value="KAF3321955.1"/>
    <property type="molecule type" value="Genomic_DNA"/>
</dbReference>
<dbReference type="GO" id="GO:0090708">
    <property type="term" value="P:specification of plant organ axis polarity"/>
    <property type="evidence" value="ECO:0007669"/>
    <property type="project" value="UniProtKB-ARBA"/>
</dbReference>
<organism evidence="11 12">
    <name type="scientific">Carex littledalei</name>
    <dbReference type="NCBI Taxonomy" id="544730"/>
    <lineage>
        <taxon>Eukaryota</taxon>
        <taxon>Viridiplantae</taxon>
        <taxon>Streptophyta</taxon>
        <taxon>Embryophyta</taxon>
        <taxon>Tracheophyta</taxon>
        <taxon>Spermatophyta</taxon>
        <taxon>Magnoliopsida</taxon>
        <taxon>Liliopsida</taxon>
        <taxon>Poales</taxon>
        <taxon>Cyperaceae</taxon>
        <taxon>Cyperoideae</taxon>
        <taxon>Cariceae</taxon>
        <taxon>Carex</taxon>
        <taxon>Carex subgen. Euthyceras</taxon>
    </lineage>
</organism>
<keyword evidence="5" id="KW-0472">Membrane</keyword>